<proteinExistence type="inferred from homology"/>
<evidence type="ECO:0000256" key="5">
    <source>
        <dbReference type="ARBA" id="ARBA00022692"/>
    </source>
</evidence>
<feature type="transmembrane region" description="Helical" evidence="10">
    <location>
        <begin position="256"/>
        <end position="275"/>
    </location>
</feature>
<evidence type="ECO:0000256" key="9">
    <source>
        <dbReference type="SAM" id="MobiDB-lite"/>
    </source>
</evidence>
<organism evidence="11 12">
    <name type="scientific">Natronogracilivirga saccharolytica</name>
    <dbReference type="NCBI Taxonomy" id="2812953"/>
    <lineage>
        <taxon>Bacteria</taxon>
        <taxon>Pseudomonadati</taxon>
        <taxon>Balneolota</taxon>
        <taxon>Balneolia</taxon>
        <taxon>Balneolales</taxon>
        <taxon>Cyclonatronaceae</taxon>
        <taxon>Natronogracilivirga</taxon>
    </lineage>
</organism>
<keyword evidence="4" id="KW-1003">Cell membrane</keyword>
<feature type="compositionally biased region" description="Polar residues" evidence="9">
    <location>
        <begin position="305"/>
        <end position="315"/>
    </location>
</feature>
<feature type="transmembrane region" description="Helical" evidence="10">
    <location>
        <begin position="174"/>
        <end position="198"/>
    </location>
</feature>
<dbReference type="InterPro" id="IPR001626">
    <property type="entry name" value="ABC_TroCD"/>
</dbReference>
<comment type="caution">
    <text evidence="11">The sequence shown here is derived from an EMBL/GenBank/DDBJ whole genome shotgun (WGS) entry which is preliminary data.</text>
</comment>
<keyword evidence="12" id="KW-1185">Reference proteome</keyword>
<keyword evidence="6 10" id="KW-1133">Transmembrane helix</keyword>
<protein>
    <submittedName>
        <fullName evidence="11">Metal ABC transporter permease</fullName>
    </submittedName>
</protein>
<name>A0A8J7SA09_9BACT</name>
<evidence type="ECO:0000256" key="6">
    <source>
        <dbReference type="ARBA" id="ARBA00022989"/>
    </source>
</evidence>
<sequence length="315" mass="34041">MTSTGWIIITGILVATSCALVGAFLVLRKMSLMGDAISHAVLPGIVIAFLLTAGRNTFPMLIGAGIFGVLTVWLTEELSKRGRIFHDASMGIVFTTLFAIGVIIISLFAANVDIDQECVLYGEIAYVAWDLWIWQGTNMGPRPVWILGMVLVLNLSFILLMFKELKTYSFSPKLATTLGLPVGLIHYTLMGSVSITTIASFESVGAILVVAMLIVPPATAYLLTDRLHILLLLSVFFGITSAVGGFYFALWVNSSIAGAMAVVTGLQFILVLFLAPRYGILSRKYRKESPGQMQESQGVGIPEITPTSSTNHISE</sequence>
<dbReference type="InterPro" id="IPR037294">
    <property type="entry name" value="ABC_BtuC-like"/>
</dbReference>
<feature type="transmembrane region" description="Helical" evidence="10">
    <location>
        <begin position="204"/>
        <end position="223"/>
    </location>
</feature>
<evidence type="ECO:0000256" key="1">
    <source>
        <dbReference type="ARBA" id="ARBA00004651"/>
    </source>
</evidence>
<feature type="transmembrane region" description="Helical" evidence="10">
    <location>
        <begin position="230"/>
        <end position="250"/>
    </location>
</feature>
<dbReference type="Proteomes" id="UP000673975">
    <property type="component" value="Unassembled WGS sequence"/>
</dbReference>
<dbReference type="SUPFAM" id="SSF81345">
    <property type="entry name" value="ABC transporter involved in vitamin B12 uptake, BtuC"/>
    <property type="match status" value="1"/>
</dbReference>
<dbReference type="AlphaFoldDB" id="A0A8J7SA09"/>
<dbReference type="PANTHER" id="PTHR30477">
    <property type="entry name" value="ABC-TRANSPORTER METAL-BINDING PROTEIN"/>
    <property type="match status" value="1"/>
</dbReference>
<keyword evidence="3 8" id="KW-0813">Transport</keyword>
<dbReference type="EMBL" id="JAFIDN010000008">
    <property type="protein sequence ID" value="MBP3193193.1"/>
    <property type="molecule type" value="Genomic_DNA"/>
</dbReference>
<dbReference type="GO" id="GO:0010043">
    <property type="term" value="P:response to zinc ion"/>
    <property type="evidence" value="ECO:0007669"/>
    <property type="project" value="TreeGrafter"/>
</dbReference>
<dbReference type="Gene3D" id="1.10.3470.10">
    <property type="entry name" value="ABC transporter involved in vitamin B12 uptake, BtuC"/>
    <property type="match status" value="1"/>
</dbReference>
<feature type="region of interest" description="Disordered" evidence="9">
    <location>
        <begin position="289"/>
        <end position="315"/>
    </location>
</feature>
<dbReference type="GO" id="GO:0055085">
    <property type="term" value="P:transmembrane transport"/>
    <property type="evidence" value="ECO:0007669"/>
    <property type="project" value="InterPro"/>
</dbReference>
<dbReference type="PANTHER" id="PTHR30477:SF8">
    <property type="entry name" value="METAL TRANSPORT SYSTEM MEMBRANE PROTEIN CT_070-RELATED"/>
    <property type="match status" value="1"/>
</dbReference>
<evidence type="ECO:0000256" key="4">
    <source>
        <dbReference type="ARBA" id="ARBA00022475"/>
    </source>
</evidence>
<feature type="transmembrane region" description="Helical" evidence="10">
    <location>
        <begin position="88"/>
        <end position="110"/>
    </location>
</feature>
<evidence type="ECO:0000256" key="3">
    <source>
        <dbReference type="ARBA" id="ARBA00022448"/>
    </source>
</evidence>
<dbReference type="CDD" id="cd06550">
    <property type="entry name" value="TM_ABC_iron-siderophores_like"/>
    <property type="match status" value="1"/>
</dbReference>
<reference evidence="11" key="1">
    <citation type="submission" date="2021-02" db="EMBL/GenBank/DDBJ databases">
        <title>Natronogracilivirga saccharolytica gen. nov. sp. nov. a new anaerobic, haloalkiliphilic carbohydrate-fermenting bacterium from soda lake and proposing of Cyclonatronumiaceae fam. nov. in the phylum Balneolaeota.</title>
        <authorList>
            <person name="Zhilina T.N."/>
            <person name="Sorokin D.Y."/>
            <person name="Zavarzina D.G."/>
            <person name="Toshchakov S.V."/>
            <person name="Kublanov I.V."/>
        </authorList>
    </citation>
    <scope>NUCLEOTIDE SEQUENCE</scope>
    <source>
        <strain evidence="11">Z-1702</strain>
    </source>
</reference>
<evidence type="ECO:0000256" key="10">
    <source>
        <dbReference type="SAM" id="Phobius"/>
    </source>
</evidence>
<feature type="transmembrane region" description="Helical" evidence="10">
    <location>
        <begin position="57"/>
        <end position="76"/>
    </location>
</feature>
<evidence type="ECO:0000256" key="2">
    <source>
        <dbReference type="ARBA" id="ARBA00008034"/>
    </source>
</evidence>
<evidence type="ECO:0000313" key="12">
    <source>
        <dbReference type="Proteomes" id="UP000673975"/>
    </source>
</evidence>
<evidence type="ECO:0000256" key="7">
    <source>
        <dbReference type="ARBA" id="ARBA00023136"/>
    </source>
</evidence>
<comment type="similarity">
    <text evidence="2 8">Belongs to the ABC-3 integral membrane protein family.</text>
</comment>
<feature type="transmembrane region" description="Helical" evidence="10">
    <location>
        <begin position="32"/>
        <end position="51"/>
    </location>
</feature>
<feature type="transmembrane region" description="Helical" evidence="10">
    <location>
        <begin position="6"/>
        <end position="27"/>
    </location>
</feature>
<gene>
    <name evidence="11" type="ORF">NATSA_11000</name>
</gene>
<feature type="transmembrane region" description="Helical" evidence="10">
    <location>
        <begin position="144"/>
        <end position="162"/>
    </location>
</feature>
<dbReference type="Pfam" id="PF00950">
    <property type="entry name" value="ABC-3"/>
    <property type="match status" value="1"/>
</dbReference>
<dbReference type="GO" id="GO:0043190">
    <property type="term" value="C:ATP-binding cassette (ABC) transporter complex"/>
    <property type="evidence" value="ECO:0007669"/>
    <property type="project" value="InterPro"/>
</dbReference>
<keyword evidence="7 10" id="KW-0472">Membrane</keyword>
<evidence type="ECO:0000313" key="11">
    <source>
        <dbReference type="EMBL" id="MBP3193193.1"/>
    </source>
</evidence>
<evidence type="ECO:0000256" key="8">
    <source>
        <dbReference type="RuleBase" id="RU003943"/>
    </source>
</evidence>
<accession>A0A8J7SA09</accession>
<comment type="subcellular location">
    <subcellularLocation>
        <location evidence="1 8">Cell membrane</location>
        <topology evidence="1 8">Multi-pass membrane protein</topology>
    </subcellularLocation>
</comment>
<keyword evidence="5 8" id="KW-0812">Transmembrane</keyword>